<dbReference type="Gene3D" id="3.20.20.300">
    <property type="entry name" value="Glycoside hydrolase, family 3, N-terminal domain"/>
    <property type="match status" value="1"/>
</dbReference>
<dbReference type="NCBIfam" id="NF003740">
    <property type="entry name" value="PRK05337.1"/>
    <property type="match status" value="1"/>
</dbReference>
<name>A0A918F7Z3_9DEIO</name>
<dbReference type="InterPro" id="IPR036962">
    <property type="entry name" value="Glyco_hydro_3_N_sf"/>
</dbReference>
<sequence length="497" mass="53088">MTDIKAGHLLMAEMFGTRLDEETVAYLKTYEVKAVCLFRRNIESEAQLTQLCADLSALMGPDALIAIDQEGGGVVRTDFWAFPPSALCLGAVGDVALTEQVAQANARFLCSVGINWNFAPVLDVNINPHNPVIGDRAFGSDPEQVAAHGLAYARGLEAAGVAACAKHFPGHGDTHQDSHEELPTVNRSRAELEQTELLPFRRAVQDGVSAIMTAHIVFPALDAALPATLSPAVLTGLLRREWGYDGVIITDSMGMLAIDSHYGRGAAGVAALHAGADMLMALGPIPAQIQTLDAVQAALDDGSYDPAPSLARLKRLAAQFPVQIRPQPERGADTRLFGRAWARGLCRVGDVQRPTPGSRAILVVSREEAERNVSEAGPSADQVVAALRGLYDFQLHTYDDPAQLDWPALRAQADAVGATLLLATTGRLRVEFDFAGVRPDLHLCLWNPYAVLDVPAPALVTFGYQPEALEGLHAYLSGHAEATGRLPLAGLDVRTPS</sequence>
<protein>
    <recommendedName>
        <fullName evidence="4">Glycoside hydrolase family 3 N-terminal domain-containing protein</fullName>
    </recommendedName>
</protein>
<dbReference type="PANTHER" id="PTHR30480">
    <property type="entry name" value="BETA-HEXOSAMINIDASE-RELATED"/>
    <property type="match status" value="1"/>
</dbReference>
<dbReference type="Proteomes" id="UP000603865">
    <property type="component" value="Unassembled WGS sequence"/>
</dbReference>
<gene>
    <name evidence="5" type="ORF">GCM10008957_28490</name>
</gene>
<comment type="similarity">
    <text evidence="1">Belongs to the glycosyl hydrolase 3 family.</text>
</comment>
<dbReference type="RefSeq" id="WP_189091184.1">
    <property type="nucleotide sequence ID" value="NZ_BMQL01000016.1"/>
</dbReference>
<dbReference type="PROSITE" id="PS00775">
    <property type="entry name" value="GLYCOSYL_HYDROL_F3"/>
    <property type="match status" value="1"/>
</dbReference>
<dbReference type="EMBL" id="BMQL01000016">
    <property type="protein sequence ID" value="GGR13960.1"/>
    <property type="molecule type" value="Genomic_DNA"/>
</dbReference>
<proteinExistence type="inferred from homology"/>
<dbReference type="GO" id="GO:0009254">
    <property type="term" value="P:peptidoglycan turnover"/>
    <property type="evidence" value="ECO:0007669"/>
    <property type="project" value="TreeGrafter"/>
</dbReference>
<dbReference type="InterPro" id="IPR019800">
    <property type="entry name" value="Glyco_hydro_3_AS"/>
</dbReference>
<keyword evidence="2" id="KW-0378">Hydrolase</keyword>
<dbReference type="PRINTS" id="PR00133">
    <property type="entry name" value="GLHYDRLASE3"/>
</dbReference>
<keyword evidence="3" id="KW-0326">Glycosidase</keyword>
<dbReference type="Pfam" id="PF00933">
    <property type="entry name" value="Glyco_hydro_3"/>
    <property type="match status" value="1"/>
</dbReference>
<dbReference type="PANTHER" id="PTHR30480:SF16">
    <property type="entry name" value="GLYCOSIDE HYDROLASE FAMILY 3 DOMAIN PROTEIN"/>
    <property type="match status" value="1"/>
</dbReference>
<dbReference type="GO" id="GO:0005975">
    <property type="term" value="P:carbohydrate metabolic process"/>
    <property type="evidence" value="ECO:0007669"/>
    <property type="project" value="InterPro"/>
</dbReference>
<evidence type="ECO:0000313" key="6">
    <source>
        <dbReference type="Proteomes" id="UP000603865"/>
    </source>
</evidence>
<dbReference type="GO" id="GO:0004553">
    <property type="term" value="F:hydrolase activity, hydrolyzing O-glycosyl compounds"/>
    <property type="evidence" value="ECO:0007669"/>
    <property type="project" value="InterPro"/>
</dbReference>
<evidence type="ECO:0000313" key="5">
    <source>
        <dbReference type="EMBL" id="GGR13960.1"/>
    </source>
</evidence>
<keyword evidence="6" id="KW-1185">Reference proteome</keyword>
<feature type="domain" description="Glycoside hydrolase family 3 N-terminal" evidence="4">
    <location>
        <begin position="2"/>
        <end position="303"/>
    </location>
</feature>
<reference evidence="5" key="1">
    <citation type="journal article" date="2014" name="Int. J. Syst. Evol. Microbiol.">
        <title>Complete genome sequence of Corynebacterium casei LMG S-19264T (=DSM 44701T), isolated from a smear-ripened cheese.</title>
        <authorList>
            <consortium name="US DOE Joint Genome Institute (JGI-PGF)"/>
            <person name="Walter F."/>
            <person name="Albersmeier A."/>
            <person name="Kalinowski J."/>
            <person name="Ruckert C."/>
        </authorList>
    </citation>
    <scope>NUCLEOTIDE SEQUENCE</scope>
    <source>
        <strain evidence="5">JCM 31311</strain>
    </source>
</reference>
<comment type="caution">
    <text evidence="5">The sequence shown here is derived from an EMBL/GenBank/DDBJ whole genome shotgun (WGS) entry which is preliminary data.</text>
</comment>
<organism evidence="5 6">
    <name type="scientific">Deinococcus ruber</name>
    <dbReference type="NCBI Taxonomy" id="1848197"/>
    <lineage>
        <taxon>Bacteria</taxon>
        <taxon>Thermotogati</taxon>
        <taxon>Deinococcota</taxon>
        <taxon>Deinococci</taxon>
        <taxon>Deinococcales</taxon>
        <taxon>Deinococcaceae</taxon>
        <taxon>Deinococcus</taxon>
    </lineage>
</organism>
<accession>A0A918F7Z3</accession>
<evidence type="ECO:0000259" key="4">
    <source>
        <dbReference type="Pfam" id="PF00933"/>
    </source>
</evidence>
<evidence type="ECO:0000256" key="3">
    <source>
        <dbReference type="ARBA" id="ARBA00023295"/>
    </source>
</evidence>
<reference evidence="5" key="2">
    <citation type="submission" date="2020-09" db="EMBL/GenBank/DDBJ databases">
        <authorList>
            <person name="Sun Q."/>
            <person name="Ohkuma M."/>
        </authorList>
    </citation>
    <scope>NUCLEOTIDE SEQUENCE</scope>
    <source>
        <strain evidence="5">JCM 31311</strain>
    </source>
</reference>
<dbReference type="InterPro" id="IPR017853">
    <property type="entry name" value="GH"/>
</dbReference>
<dbReference type="InterPro" id="IPR050226">
    <property type="entry name" value="NagZ_Beta-hexosaminidase"/>
</dbReference>
<dbReference type="SUPFAM" id="SSF51445">
    <property type="entry name" value="(Trans)glycosidases"/>
    <property type="match status" value="1"/>
</dbReference>
<dbReference type="AlphaFoldDB" id="A0A918F7Z3"/>
<evidence type="ECO:0000256" key="1">
    <source>
        <dbReference type="ARBA" id="ARBA00005336"/>
    </source>
</evidence>
<evidence type="ECO:0000256" key="2">
    <source>
        <dbReference type="ARBA" id="ARBA00022801"/>
    </source>
</evidence>
<dbReference type="InterPro" id="IPR001764">
    <property type="entry name" value="Glyco_hydro_3_N"/>
</dbReference>